<comment type="similarity">
    <text evidence="4 5 6">Belongs to the peptidase T1A family.</text>
</comment>
<dbReference type="FunFam" id="3.60.20.10:FF:000004">
    <property type="entry name" value="Proteasome subunit alpha type-4"/>
    <property type="match status" value="1"/>
</dbReference>
<dbReference type="SMR" id="A0A0U3GK31"/>
<comment type="subunit">
    <text evidence="4 6">The 20S proteasome core is composed of 14 alpha and 14 beta subunits that assemble into four stacked heptameric rings, resulting in a barrel-shaped structure. The two inner rings, each composed of seven catalytic beta subunits, are sandwiched by two outer rings, each composed of seven alpha subunits. The catalytic chamber with the active sites is on the inside of the barrel. Has a gated structure, the ends of the cylinder being occluded by the N-termini of the alpha-subunits. Is capped at one or both ends by the proteasome regulatory ATPase, PAN.</text>
</comment>
<evidence type="ECO:0000256" key="6">
    <source>
        <dbReference type="RuleBase" id="RU000552"/>
    </source>
</evidence>
<dbReference type="GO" id="GO:0006511">
    <property type="term" value="P:ubiquitin-dependent protein catabolic process"/>
    <property type="evidence" value="ECO:0007669"/>
    <property type="project" value="InterPro"/>
</dbReference>
<dbReference type="SMART" id="SM00948">
    <property type="entry name" value="Proteasome_A_N"/>
    <property type="match status" value="1"/>
</dbReference>
<dbReference type="GO" id="GO:0010498">
    <property type="term" value="P:proteasomal protein catabolic process"/>
    <property type="evidence" value="ECO:0007669"/>
    <property type="project" value="UniProtKB-UniRule"/>
</dbReference>
<organism evidence="8 11">
    <name type="scientific">Sulfolobus acidocaldarius</name>
    <dbReference type="NCBI Taxonomy" id="2285"/>
    <lineage>
        <taxon>Archaea</taxon>
        <taxon>Thermoproteota</taxon>
        <taxon>Thermoprotei</taxon>
        <taxon>Sulfolobales</taxon>
        <taxon>Sulfolobaceae</taxon>
        <taxon>Sulfolobus</taxon>
    </lineage>
</organism>
<dbReference type="GeneID" id="14551134"/>
<dbReference type="Gene3D" id="3.60.20.10">
    <property type="entry name" value="Glutamine Phosphoribosylpyrophosphate, subunit 1, domain 1"/>
    <property type="match status" value="1"/>
</dbReference>
<dbReference type="PROSITE" id="PS51475">
    <property type="entry name" value="PROTEASOME_ALPHA_2"/>
    <property type="match status" value="1"/>
</dbReference>
<dbReference type="GO" id="GO:0005737">
    <property type="term" value="C:cytoplasm"/>
    <property type="evidence" value="ECO:0007669"/>
    <property type="project" value="UniProtKB-SubCell"/>
</dbReference>
<dbReference type="InterPro" id="IPR029055">
    <property type="entry name" value="Ntn_hydrolases_N"/>
</dbReference>
<dbReference type="EMBL" id="CP013694">
    <property type="protein sequence ID" value="ALU30549.1"/>
    <property type="molecule type" value="Genomic_DNA"/>
</dbReference>
<dbReference type="GO" id="GO:0004298">
    <property type="term" value="F:threonine-type endopeptidase activity"/>
    <property type="evidence" value="ECO:0007669"/>
    <property type="project" value="InterPro"/>
</dbReference>
<dbReference type="InterPro" id="IPR023332">
    <property type="entry name" value="Proteasome_alpha-type"/>
</dbReference>
<accession>A0A0U3GK31</accession>
<evidence type="ECO:0000313" key="9">
    <source>
        <dbReference type="EMBL" id="ALU32812.1"/>
    </source>
</evidence>
<evidence type="ECO:0000313" key="11">
    <source>
        <dbReference type="Proteomes" id="UP000065473"/>
    </source>
</evidence>
<keyword evidence="2 4" id="KW-0963">Cytoplasm</keyword>
<dbReference type="AlphaFoldDB" id="A0A0U3GK31"/>
<evidence type="ECO:0000256" key="5">
    <source>
        <dbReference type="PROSITE-ProRule" id="PRU00808"/>
    </source>
</evidence>
<comment type="subcellular location">
    <subcellularLocation>
        <location evidence="1 4 6">Cytoplasm</location>
    </subcellularLocation>
</comment>
<dbReference type="OMA" id="RSMIDHA"/>
<dbReference type="EMBL" id="CP013695">
    <property type="protein sequence ID" value="ALU32812.1"/>
    <property type="molecule type" value="Genomic_DNA"/>
</dbReference>
<sequence>MALGPAAMGYDRAITIFSPDGSLYQVDYAFEAVKRGWTTLGVKTKSGVVLLAEKRKATQLLDVDGIEKIFMLDDHVGCTFAGLASDGRILIDYARSQALQHRLIYDEPISIEYLTKVISDVKQAYTQHGGVRPFGVALIVGGIDKGKQPKLLMTEPSGQFMPYYAVAIGQGGYTATEYLEKNYKEDLDIQSTILLALRALMATLKPGEKLNYSSVEIGYADVDSGTFKKLTTEERSDLLQKI</sequence>
<evidence type="ECO:0000256" key="3">
    <source>
        <dbReference type="ARBA" id="ARBA00022942"/>
    </source>
</evidence>
<evidence type="ECO:0000256" key="4">
    <source>
        <dbReference type="HAMAP-Rule" id="MF_00289"/>
    </source>
</evidence>
<dbReference type="OrthoDB" id="9421at2157"/>
<evidence type="ECO:0000313" key="10">
    <source>
        <dbReference type="Proteomes" id="UP000060043"/>
    </source>
</evidence>
<dbReference type="InterPro" id="IPR001353">
    <property type="entry name" value="Proteasome_sua/b"/>
</dbReference>
<dbReference type="HAMAP" id="MF_00289_A">
    <property type="entry name" value="Proteasome_A_A"/>
    <property type="match status" value="1"/>
</dbReference>
<dbReference type="GO" id="GO:0019773">
    <property type="term" value="C:proteasome core complex, alpha-subunit complex"/>
    <property type="evidence" value="ECO:0007669"/>
    <property type="project" value="UniProtKB-UniRule"/>
</dbReference>
<dbReference type="NCBIfam" id="NF003075">
    <property type="entry name" value="PRK03996.1"/>
    <property type="match status" value="1"/>
</dbReference>
<comment type="activity regulation">
    <text evidence="4">The formation of the proteasomal ATPase PAN-20S proteasome complex, via the docking of the C-termini of PAN into the intersubunit pockets in the alpha-rings, triggers opening of the gate for substrate entry. Interconversion between the open-gate and close-gate conformations leads to a dynamic regulation of the 20S proteasome proteolysis activity.</text>
</comment>
<evidence type="ECO:0000259" key="7">
    <source>
        <dbReference type="PROSITE" id="PS00388"/>
    </source>
</evidence>
<dbReference type="Proteomes" id="UP000065473">
    <property type="component" value="Chromosome"/>
</dbReference>
<reference evidence="10 11" key="1">
    <citation type="submission" date="2015-12" db="EMBL/GenBank/DDBJ databases">
        <title>A stable core within a dynamic pangenome in Sulfolobus acidocaldarius.</title>
        <authorList>
            <person name="Anderson R."/>
            <person name="Kouris A."/>
            <person name="Seward C."/>
            <person name="Campbell K."/>
            <person name="Whitaker R."/>
        </authorList>
    </citation>
    <scope>NUCLEOTIDE SEQUENCE [LARGE SCALE GENOMIC DNA]</scope>
    <source>
        <strain evidence="8 11">GG12-C01-09</strain>
        <strain evidence="9 10">NG05B_CO5_07</strain>
    </source>
</reference>
<evidence type="ECO:0000256" key="2">
    <source>
        <dbReference type="ARBA" id="ARBA00022490"/>
    </source>
</evidence>
<dbReference type="PROSITE" id="PS00388">
    <property type="entry name" value="PROTEASOME_ALPHA_1"/>
    <property type="match status" value="1"/>
</dbReference>
<feature type="domain" description="Proteasome alpha-type subunits" evidence="7">
    <location>
        <begin position="10"/>
        <end position="32"/>
    </location>
</feature>
<name>A0A0U3GK31_9CREN</name>
<dbReference type="GeneID" id="78440956"/>
<dbReference type="NCBIfam" id="TIGR03633">
    <property type="entry name" value="arc_protsome_A"/>
    <property type="match status" value="1"/>
</dbReference>
<dbReference type="PANTHER" id="PTHR11599">
    <property type="entry name" value="PROTEASOME SUBUNIT ALPHA/BETA"/>
    <property type="match status" value="1"/>
</dbReference>
<gene>
    <name evidence="4" type="primary">psmA</name>
    <name evidence="8" type="ORF">ATY89_03330</name>
    <name evidence="9" type="ORF">ATZ20_06355</name>
</gene>
<comment type="function">
    <text evidence="4 6">Component of the proteasome core, a large protease complex with broad specificity involved in protein degradation.</text>
</comment>
<dbReference type="Pfam" id="PF00227">
    <property type="entry name" value="Proteasome"/>
    <property type="match status" value="1"/>
</dbReference>
<dbReference type="STRING" id="1435377.SUSAZ_02785"/>
<dbReference type="SUPFAM" id="SSF56235">
    <property type="entry name" value="N-terminal nucleophile aminohydrolases (Ntn hydrolases)"/>
    <property type="match status" value="1"/>
</dbReference>
<proteinExistence type="inferred from homology"/>
<dbReference type="InterPro" id="IPR019982">
    <property type="entry name" value="Proteasome_asu_arc"/>
</dbReference>
<evidence type="ECO:0000313" key="8">
    <source>
        <dbReference type="EMBL" id="ALU30549.1"/>
    </source>
</evidence>
<dbReference type="CDD" id="cd03756">
    <property type="entry name" value="proteasome_alpha_archeal"/>
    <property type="match status" value="1"/>
</dbReference>
<dbReference type="Pfam" id="PF10584">
    <property type="entry name" value="Proteasome_A_N"/>
    <property type="match status" value="1"/>
</dbReference>
<keyword evidence="3 4" id="KW-0647">Proteasome</keyword>
<dbReference type="Proteomes" id="UP000060043">
    <property type="component" value="Chromosome"/>
</dbReference>
<dbReference type="InterPro" id="IPR050115">
    <property type="entry name" value="Proteasome_alpha"/>
</dbReference>
<protein>
    <recommendedName>
        <fullName evidence="4 6">Proteasome subunit alpha</fullName>
    </recommendedName>
    <alternativeName>
        <fullName evidence="4">20S proteasome alpha subunit</fullName>
    </alternativeName>
    <alternativeName>
        <fullName evidence="4">Proteasome core protein PsmA</fullName>
    </alternativeName>
</protein>
<dbReference type="InterPro" id="IPR000426">
    <property type="entry name" value="Proteasome_asu_N"/>
</dbReference>
<dbReference type="RefSeq" id="WP_011277507.1">
    <property type="nucleotide sequence ID" value="NZ_BHWZ01000001.1"/>
</dbReference>
<dbReference type="PaxDb" id="1435377-SUSAZ_02785"/>
<evidence type="ECO:0000256" key="1">
    <source>
        <dbReference type="ARBA" id="ARBA00004496"/>
    </source>
</evidence>